<organism evidence="7 8">
    <name type="scientific">Corymbia citriodora subsp. variegata</name>
    <dbReference type="NCBI Taxonomy" id="360336"/>
    <lineage>
        <taxon>Eukaryota</taxon>
        <taxon>Viridiplantae</taxon>
        <taxon>Streptophyta</taxon>
        <taxon>Embryophyta</taxon>
        <taxon>Tracheophyta</taxon>
        <taxon>Spermatophyta</taxon>
        <taxon>Magnoliopsida</taxon>
        <taxon>eudicotyledons</taxon>
        <taxon>Gunneridae</taxon>
        <taxon>Pentapetalae</taxon>
        <taxon>rosids</taxon>
        <taxon>malvids</taxon>
        <taxon>Myrtales</taxon>
        <taxon>Myrtaceae</taxon>
        <taxon>Myrtoideae</taxon>
        <taxon>Eucalypteae</taxon>
        <taxon>Corymbia</taxon>
    </lineage>
</organism>
<dbReference type="SMART" id="SM00353">
    <property type="entry name" value="HLH"/>
    <property type="match status" value="1"/>
</dbReference>
<keyword evidence="3" id="KW-0804">Transcription</keyword>
<dbReference type="InterPro" id="IPR036638">
    <property type="entry name" value="HLH_DNA-bd_sf"/>
</dbReference>
<dbReference type="SUPFAM" id="SSF47459">
    <property type="entry name" value="HLH, helix-loop-helix DNA-binding domain"/>
    <property type="match status" value="1"/>
</dbReference>
<sequence length="175" mass="19650">MKTNQAVESVKPDRKAMERNRRIHMKGLCFKLASLIPPHHFKSSQGMLSEQNAVVHATAYINQLKERVEELKMRKELAMRSNGLSKSGSRHPPSLSLPIVKLGFWDSGLEVMLISGVDKNFALSEAISILEEEGAKAVCGNISAIGDKVFHTIFAQVRYQRWNLHLLSPIWLSNS</sequence>
<evidence type="ECO:0000256" key="1">
    <source>
        <dbReference type="ARBA" id="ARBA00004123"/>
    </source>
</evidence>
<dbReference type="Pfam" id="PF00010">
    <property type="entry name" value="HLH"/>
    <property type="match status" value="1"/>
</dbReference>
<evidence type="ECO:0000259" key="6">
    <source>
        <dbReference type="SMART" id="SM00353"/>
    </source>
</evidence>
<dbReference type="AlphaFoldDB" id="A0A8T0CKJ2"/>
<feature type="coiled-coil region" evidence="5">
    <location>
        <begin position="54"/>
        <end position="81"/>
    </location>
</feature>
<dbReference type="OrthoDB" id="1870484at2759"/>
<gene>
    <name evidence="7" type="ORF">BT93_L3929</name>
</gene>
<dbReference type="InterPro" id="IPR015660">
    <property type="entry name" value="MASH1/Ascl1a-like"/>
</dbReference>
<dbReference type="InterPro" id="IPR011598">
    <property type="entry name" value="bHLH_dom"/>
</dbReference>
<feature type="domain" description="BHLH" evidence="6">
    <location>
        <begin position="15"/>
        <end position="70"/>
    </location>
</feature>
<accession>A0A8T0CKJ2</accession>
<comment type="subcellular location">
    <subcellularLocation>
        <location evidence="1">Nucleus</location>
    </subcellularLocation>
</comment>
<keyword evidence="8" id="KW-1185">Reference proteome</keyword>
<keyword evidence="2" id="KW-0805">Transcription regulation</keyword>
<dbReference type="GO" id="GO:0046983">
    <property type="term" value="F:protein dimerization activity"/>
    <property type="evidence" value="ECO:0007669"/>
    <property type="project" value="InterPro"/>
</dbReference>
<keyword evidence="5" id="KW-0175">Coiled coil</keyword>
<dbReference type="EMBL" id="MU092179">
    <property type="protein sequence ID" value="KAF7846666.1"/>
    <property type="molecule type" value="Genomic_DNA"/>
</dbReference>
<reference evidence="7" key="1">
    <citation type="submission" date="2020-05" db="EMBL/GenBank/DDBJ databases">
        <title>WGS assembly of Corymbia citriodora subspecies variegata.</title>
        <authorList>
            <person name="Barry K."/>
            <person name="Hundley H."/>
            <person name="Shu S."/>
            <person name="Jenkins J."/>
            <person name="Grimwood J."/>
            <person name="Baten A."/>
        </authorList>
    </citation>
    <scope>NUCLEOTIDE SEQUENCE</scope>
    <source>
        <strain evidence="7">CV2-018</strain>
    </source>
</reference>
<evidence type="ECO:0000256" key="4">
    <source>
        <dbReference type="ARBA" id="ARBA00023242"/>
    </source>
</evidence>
<dbReference type="Proteomes" id="UP000806378">
    <property type="component" value="Unassembled WGS sequence"/>
</dbReference>
<dbReference type="PANTHER" id="PTHR13935:SF46">
    <property type="entry name" value="TRANSCRIPTION FACTOR BHLH167-RELATED"/>
    <property type="match status" value="1"/>
</dbReference>
<keyword evidence="4" id="KW-0539">Nucleus</keyword>
<evidence type="ECO:0000313" key="8">
    <source>
        <dbReference type="Proteomes" id="UP000806378"/>
    </source>
</evidence>
<dbReference type="GO" id="GO:0090575">
    <property type="term" value="C:RNA polymerase II transcription regulator complex"/>
    <property type="evidence" value="ECO:0007669"/>
    <property type="project" value="TreeGrafter"/>
</dbReference>
<dbReference type="Gramene" id="rna-gnl|WGS:JABURB|Cocit.L3929.1">
    <property type="protein sequence ID" value="cds-KAF7846666.1"/>
    <property type="gene ID" value="gene-BT93_L3929"/>
</dbReference>
<dbReference type="PANTHER" id="PTHR13935">
    <property type="entry name" value="ACHAETE-SCUTE TRANSCRIPTION FACTOR-RELATED"/>
    <property type="match status" value="1"/>
</dbReference>
<comment type="caution">
    <text evidence="7">The sequence shown here is derived from an EMBL/GenBank/DDBJ whole genome shotgun (WGS) entry which is preliminary data.</text>
</comment>
<evidence type="ECO:0000256" key="2">
    <source>
        <dbReference type="ARBA" id="ARBA00023015"/>
    </source>
</evidence>
<dbReference type="Gene3D" id="4.10.280.10">
    <property type="entry name" value="Helix-loop-helix DNA-binding domain"/>
    <property type="match status" value="1"/>
</dbReference>
<protein>
    <recommendedName>
        <fullName evidence="6">BHLH domain-containing protein</fullName>
    </recommendedName>
</protein>
<name>A0A8T0CKJ2_CORYI</name>
<dbReference type="GO" id="GO:0000981">
    <property type="term" value="F:DNA-binding transcription factor activity, RNA polymerase II-specific"/>
    <property type="evidence" value="ECO:0007669"/>
    <property type="project" value="TreeGrafter"/>
</dbReference>
<dbReference type="GO" id="GO:0000977">
    <property type="term" value="F:RNA polymerase II transcription regulatory region sequence-specific DNA binding"/>
    <property type="evidence" value="ECO:0007669"/>
    <property type="project" value="TreeGrafter"/>
</dbReference>
<proteinExistence type="predicted"/>
<evidence type="ECO:0000313" key="7">
    <source>
        <dbReference type="EMBL" id="KAF7846666.1"/>
    </source>
</evidence>
<evidence type="ECO:0000256" key="3">
    <source>
        <dbReference type="ARBA" id="ARBA00023163"/>
    </source>
</evidence>
<evidence type="ECO:0000256" key="5">
    <source>
        <dbReference type="SAM" id="Coils"/>
    </source>
</evidence>